<dbReference type="InParanoid" id="A0A7N2R377"/>
<dbReference type="GO" id="GO:0016020">
    <property type="term" value="C:membrane"/>
    <property type="evidence" value="ECO:0007669"/>
    <property type="project" value="UniProtKB-SubCell"/>
</dbReference>
<evidence type="ECO:0008006" key="5">
    <source>
        <dbReference type="Google" id="ProtNLM"/>
    </source>
</evidence>
<evidence type="ECO:0000256" key="1">
    <source>
        <dbReference type="ARBA" id="ARBA00004141"/>
    </source>
</evidence>
<dbReference type="GO" id="GO:0009941">
    <property type="term" value="C:chloroplast envelope"/>
    <property type="evidence" value="ECO:0007669"/>
    <property type="project" value="TreeGrafter"/>
</dbReference>
<name>A0A7N2R377_QUELO</name>
<dbReference type="AlphaFoldDB" id="A0A7N2R377"/>
<feature type="transmembrane region" description="Helical" evidence="2">
    <location>
        <begin position="100"/>
        <end position="118"/>
    </location>
</feature>
<comment type="subcellular location">
    <subcellularLocation>
        <location evidence="1">Membrane</location>
        <topology evidence="1">Multi-pass membrane protein</topology>
    </subcellularLocation>
</comment>
<feature type="transmembrane region" description="Helical" evidence="2">
    <location>
        <begin position="155"/>
        <end position="177"/>
    </location>
</feature>
<protein>
    <recommendedName>
        <fullName evidence="5">Sodium/metabolite cotransporter BASS4, chloroplastic</fullName>
    </recommendedName>
</protein>
<dbReference type="Gramene" id="QL04p046667:mrna">
    <property type="protein sequence ID" value="QL04p046667:mrna"/>
    <property type="gene ID" value="QL04p046667"/>
</dbReference>
<dbReference type="OMA" id="LPIMIYH"/>
<dbReference type="PANTHER" id="PTHR18640:SF10">
    <property type="entry name" value="SODIUM_METABOLITE COTRANSPORTER BASS4, CHLOROPLASTIC-RELATED"/>
    <property type="match status" value="1"/>
</dbReference>
<proteinExistence type="predicted"/>
<reference evidence="3 4" key="1">
    <citation type="journal article" date="2016" name="G3 (Bethesda)">
        <title>First Draft Assembly and Annotation of the Genome of a California Endemic Oak Quercus lobata Nee (Fagaceae).</title>
        <authorList>
            <person name="Sork V.L."/>
            <person name="Fitz-Gibbon S.T."/>
            <person name="Puiu D."/>
            <person name="Crepeau M."/>
            <person name="Gugger P.F."/>
            <person name="Sherman R."/>
            <person name="Stevens K."/>
            <person name="Langley C.H."/>
            <person name="Pellegrini M."/>
            <person name="Salzberg S.L."/>
        </authorList>
    </citation>
    <scope>NUCLEOTIDE SEQUENCE [LARGE SCALE GENOMIC DNA]</scope>
    <source>
        <strain evidence="3 4">cv. SW786</strain>
    </source>
</reference>
<sequence>MYSTVCTVPMAGTLQTLILTPPTTKTPSLRHRSRHFPSNRALFHIPSITFNRNRSFRRPITALDRSDQRDGNGDKVDRVSGSASGLSWAKPLLNFASKNFLPLALVGGVLLGLANPGLGCLADRYYLSKFSTFGIFLISGLTLRSGDIGAAAEAWPVGVFGLVSILMITPYFSRAILQMQLHPQEFVTGLAMFSCVPTTLSSGVALTHLAGGNSALSLAMTVISNMLGILIIPFSISKFIADGVGVSVPTEQLFRSLVLTLLVPLILGKFITLLYFNFLVVLILFPIVIHSSCQQVLRESFKGLGDFVDQNRKLFSKLSALFLSLVPWIQVSRSRSLLLRVKPAVFLVAIGMGALLHIILLAFNALAVKSFSAVSGGDKSIFSKRENASALVLVASQKTLPVMVAVVEQLGGAFGESGLLVLPCVAAHINQIIMDSFLVNFWLPKDLSSSNAKVN</sequence>
<dbReference type="FunCoup" id="A0A7N2R377">
    <property type="interactions" value="2463"/>
</dbReference>
<keyword evidence="4" id="KW-1185">Reference proteome</keyword>
<dbReference type="EMBL" id="LRBV02000004">
    <property type="status" value="NOT_ANNOTATED_CDS"/>
    <property type="molecule type" value="Genomic_DNA"/>
</dbReference>
<dbReference type="Gene3D" id="1.20.1530.20">
    <property type="match status" value="1"/>
</dbReference>
<evidence type="ECO:0000313" key="3">
    <source>
        <dbReference type="EnsemblPlants" id="QL04p046667:mrna"/>
    </source>
</evidence>
<dbReference type="Proteomes" id="UP000594261">
    <property type="component" value="Chromosome 4"/>
</dbReference>
<feature type="transmembrane region" description="Helical" evidence="2">
    <location>
        <begin position="343"/>
        <end position="367"/>
    </location>
</feature>
<dbReference type="InterPro" id="IPR016833">
    <property type="entry name" value="Put_Na-Bile_cotransptr"/>
</dbReference>
<evidence type="ECO:0000313" key="4">
    <source>
        <dbReference type="Proteomes" id="UP000594261"/>
    </source>
</evidence>
<feature type="transmembrane region" description="Helical" evidence="2">
    <location>
        <begin position="216"/>
        <end position="241"/>
    </location>
</feature>
<feature type="transmembrane region" description="Helical" evidence="2">
    <location>
        <begin position="274"/>
        <end position="293"/>
    </location>
</feature>
<feature type="transmembrane region" description="Helical" evidence="2">
    <location>
        <begin position="314"/>
        <end position="331"/>
    </location>
</feature>
<keyword evidence="2" id="KW-1133">Transmembrane helix</keyword>
<reference evidence="3" key="2">
    <citation type="submission" date="2021-01" db="UniProtKB">
        <authorList>
            <consortium name="EnsemblPlants"/>
        </authorList>
    </citation>
    <scope>IDENTIFICATION</scope>
</reference>
<evidence type="ECO:0000256" key="2">
    <source>
        <dbReference type="SAM" id="Phobius"/>
    </source>
</evidence>
<feature type="transmembrane region" description="Helical" evidence="2">
    <location>
        <begin position="189"/>
        <end position="210"/>
    </location>
</feature>
<dbReference type="EnsemblPlants" id="QL04p046667:mrna">
    <property type="protein sequence ID" value="QL04p046667:mrna"/>
    <property type="gene ID" value="QL04p046667"/>
</dbReference>
<dbReference type="Pfam" id="PF13593">
    <property type="entry name" value="SBF_like"/>
    <property type="match status" value="1"/>
</dbReference>
<dbReference type="InterPro" id="IPR038770">
    <property type="entry name" value="Na+/solute_symporter_sf"/>
</dbReference>
<keyword evidence="2" id="KW-0812">Transmembrane</keyword>
<keyword evidence="2" id="KW-0472">Membrane</keyword>
<dbReference type="PANTHER" id="PTHR18640">
    <property type="entry name" value="SOLUTE CARRIER FAMILY 10 MEMBER 7"/>
    <property type="match status" value="1"/>
</dbReference>
<accession>A0A7N2R377</accession>
<organism evidence="3 4">
    <name type="scientific">Quercus lobata</name>
    <name type="common">Valley oak</name>
    <dbReference type="NCBI Taxonomy" id="97700"/>
    <lineage>
        <taxon>Eukaryota</taxon>
        <taxon>Viridiplantae</taxon>
        <taxon>Streptophyta</taxon>
        <taxon>Embryophyta</taxon>
        <taxon>Tracheophyta</taxon>
        <taxon>Spermatophyta</taxon>
        <taxon>Magnoliopsida</taxon>
        <taxon>eudicotyledons</taxon>
        <taxon>Gunneridae</taxon>
        <taxon>Pentapetalae</taxon>
        <taxon>rosids</taxon>
        <taxon>fabids</taxon>
        <taxon>Fagales</taxon>
        <taxon>Fagaceae</taxon>
        <taxon>Quercus</taxon>
    </lineage>
</organism>